<accession>E3MW68</accession>
<dbReference type="InterPro" id="IPR001810">
    <property type="entry name" value="F-box_dom"/>
</dbReference>
<keyword evidence="5" id="KW-1185">Reference proteome</keyword>
<dbReference type="InParanoid" id="E3MW68"/>
<dbReference type="Pfam" id="PF00646">
    <property type="entry name" value="F-box"/>
    <property type="match status" value="1"/>
</dbReference>
<evidence type="ECO:0000256" key="1">
    <source>
        <dbReference type="SAM" id="MobiDB-lite"/>
    </source>
</evidence>
<dbReference type="AlphaFoldDB" id="E3MW68"/>
<feature type="region of interest" description="Disordered" evidence="1">
    <location>
        <begin position="389"/>
        <end position="412"/>
    </location>
</feature>
<evidence type="ECO:0000259" key="3">
    <source>
        <dbReference type="Pfam" id="PF01827"/>
    </source>
</evidence>
<dbReference type="Pfam" id="PF01827">
    <property type="entry name" value="FTH"/>
    <property type="match status" value="1"/>
</dbReference>
<dbReference type="OrthoDB" id="5906906at2759"/>
<name>E3MW68_CAERE</name>
<sequence>MPPKYKPNILDGVLYTLHFQKVPSPLAHQKLLEITGEEAMSLEQVTHFYKKIDNGSFDLREKVKTLEEVIGVMKEQILKYVDVKTRLTLRRTCRSIRATVDTCSQNIQKLKYFYGDDFIELFVDDFSVRYEFIKGGILVRHEENLKLVRVTDDEEKLEMMRMELMTILGNEKLRIATWRIEEKDPELQTLGMRVLRHILDQLPPQKLKVTRLEYILLDLSEDFTKTLESLDSAYLESLFLSHDPNHRDCVNFDDAIYDLEQWKQLKTLEMDHHLSDMRELTRSWTHFERARVNFEICVDSETRMWESVHDEVMELKEVLLKHPALNQYQILFKNMRPADFNKLNETLGTNGPAWTTFKDPGSDKNVLKMLVTEKMIWFKGPCYAEEEEVEMAKKNLDSENDSEDEDDDEDDT</sequence>
<feature type="domain" description="F-box" evidence="2">
    <location>
        <begin position="75"/>
        <end position="104"/>
    </location>
</feature>
<dbReference type="InterPro" id="IPR040161">
    <property type="entry name" value="FB224"/>
</dbReference>
<dbReference type="OMA" id="RIATWRI"/>
<dbReference type="Proteomes" id="UP000008281">
    <property type="component" value="Unassembled WGS sequence"/>
</dbReference>
<evidence type="ECO:0008006" key="6">
    <source>
        <dbReference type="Google" id="ProtNLM"/>
    </source>
</evidence>
<dbReference type="HOGENOM" id="CLU_055341_0_0_1"/>
<organism evidence="5">
    <name type="scientific">Caenorhabditis remanei</name>
    <name type="common">Caenorhabditis vulgaris</name>
    <dbReference type="NCBI Taxonomy" id="31234"/>
    <lineage>
        <taxon>Eukaryota</taxon>
        <taxon>Metazoa</taxon>
        <taxon>Ecdysozoa</taxon>
        <taxon>Nematoda</taxon>
        <taxon>Chromadorea</taxon>
        <taxon>Rhabditida</taxon>
        <taxon>Rhabditina</taxon>
        <taxon>Rhabditomorpha</taxon>
        <taxon>Rhabditoidea</taxon>
        <taxon>Rhabditidae</taxon>
        <taxon>Peloderinae</taxon>
        <taxon>Caenorhabditis</taxon>
    </lineage>
</organism>
<dbReference type="InterPro" id="IPR002900">
    <property type="entry name" value="DUF38/FTH_CAE_spp"/>
</dbReference>
<feature type="compositionally biased region" description="Acidic residues" evidence="1">
    <location>
        <begin position="398"/>
        <end position="412"/>
    </location>
</feature>
<evidence type="ECO:0000313" key="5">
    <source>
        <dbReference type="Proteomes" id="UP000008281"/>
    </source>
</evidence>
<proteinExistence type="predicted"/>
<reference evidence="4" key="1">
    <citation type="submission" date="2007-07" db="EMBL/GenBank/DDBJ databases">
        <title>PCAP assembly of the Caenorhabditis remanei genome.</title>
        <authorList>
            <consortium name="The Caenorhabditis remanei Sequencing Consortium"/>
            <person name="Wilson R.K."/>
        </authorList>
    </citation>
    <scope>NUCLEOTIDE SEQUENCE [LARGE SCALE GENOMIC DNA]</scope>
    <source>
        <strain evidence="4">PB4641</strain>
    </source>
</reference>
<evidence type="ECO:0000313" key="4">
    <source>
        <dbReference type="EMBL" id="EFP10402.1"/>
    </source>
</evidence>
<dbReference type="GO" id="GO:0045087">
    <property type="term" value="P:innate immune response"/>
    <property type="evidence" value="ECO:0007669"/>
    <property type="project" value="TreeGrafter"/>
</dbReference>
<protein>
    <recommendedName>
        <fullName evidence="6">DUF38 domain-containing protein</fullName>
    </recommendedName>
</protein>
<feature type="domain" description="DUF38" evidence="3">
    <location>
        <begin position="205"/>
        <end position="342"/>
    </location>
</feature>
<dbReference type="PANTHER" id="PTHR23015">
    <property type="entry name" value="UNCHARACTERIZED C.ELEGANS PROTEIN"/>
    <property type="match status" value="1"/>
</dbReference>
<dbReference type="EMBL" id="DS268485">
    <property type="protein sequence ID" value="EFP10402.1"/>
    <property type="molecule type" value="Genomic_DNA"/>
</dbReference>
<dbReference type="PANTHER" id="PTHR23015:SF4">
    <property type="entry name" value="DUF38 DOMAIN-CONTAINING PROTEIN-RELATED"/>
    <property type="match status" value="1"/>
</dbReference>
<gene>
    <name evidence="4" type="ORF">CRE_22937</name>
</gene>
<dbReference type="eggNOG" id="ENOG502TB6S">
    <property type="taxonomic scope" value="Eukaryota"/>
</dbReference>
<evidence type="ECO:0000259" key="2">
    <source>
        <dbReference type="Pfam" id="PF00646"/>
    </source>
</evidence>